<reference evidence="2" key="2">
    <citation type="submission" date="2020-11" db="EMBL/GenBank/DDBJ databases">
        <authorList>
            <consortium name="DOE Joint Genome Institute"/>
            <person name="Kuo A."/>
            <person name="Miyauchi S."/>
            <person name="Kiss E."/>
            <person name="Drula E."/>
            <person name="Kohler A."/>
            <person name="Sanchez-Garcia M."/>
            <person name="Andreopoulos B."/>
            <person name="Barry K.W."/>
            <person name="Bonito G."/>
            <person name="Buee M."/>
            <person name="Carver A."/>
            <person name="Chen C."/>
            <person name="Cichocki N."/>
            <person name="Clum A."/>
            <person name="Culley D."/>
            <person name="Crous P.W."/>
            <person name="Fauchery L."/>
            <person name="Girlanda M."/>
            <person name="Hayes R."/>
            <person name="Keri Z."/>
            <person name="Labutti K."/>
            <person name="Lipzen A."/>
            <person name="Lombard V."/>
            <person name="Magnuson J."/>
            <person name="Maillard F."/>
            <person name="Morin E."/>
            <person name="Murat C."/>
            <person name="Nolan M."/>
            <person name="Ohm R."/>
            <person name="Pangilinan J."/>
            <person name="Pereira M."/>
            <person name="Perotto S."/>
            <person name="Peter M."/>
            <person name="Riley R."/>
            <person name="Sitrit Y."/>
            <person name="Stielow B."/>
            <person name="Szollosi G."/>
            <person name="Zifcakova L."/>
            <person name="Stursova M."/>
            <person name="Spatafora J.W."/>
            <person name="Tedersoo L."/>
            <person name="Vaario L.-M."/>
            <person name="Yamada A."/>
            <person name="Yan M."/>
            <person name="Wang P."/>
            <person name="Xu J."/>
            <person name="Bruns T."/>
            <person name="Baldrian P."/>
            <person name="Vilgalys R."/>
            <person name="Henrissat B."/>
            <person name="Grigoriev I.V."/>
            <person name="Hibbett D."/>
            <person name="Nagy L.G."/>
            <person name="Martin F.M."/>
        </authorList>
    </citation>
    <scope>NUCLEOTIDE SEQUENCE</scope>
    <source>
        <strain evidence="2">UH-Tt-Lm1</strain>
    </source>
</reference>
<comment type="caution">
    <text evidence="2">The sequence shown here is derived from an EMBL/GenBank/DDBJ whole genome shotgun (WGS) entry which is preliminary data.</text>
</comment>
<name>A0A9P6L8I6_9AGAM</name>
<evidence type="ECO:0000256" key="1">
    <source>
        <dbReference type="SAM" id="MobiDB-lite"/>
    </source>
</evidence>
<reference evidence="2" key="1">
    <citation type="journal article" date="2020" name="Nat. Commun.">
        <title>Large-scale genome sequencing of mycorrhizal fungi provides insights into the early evolution of symbiotic traits.</title>
        <authorList>
            <person name="Miyauchi S."/>
            <person name="Kiss E."/>
            <person name="Kuo A."/>
            <person name="Drula E."/>
            <person name="Kohler A."/>
            <person name="Sanchez-Garcia M."/>
            <person name="Morin E."/>
            <person name="Andreopoulos B."/>
            <person name="Barry K.W."/>
            <person name="Bonito G."/>
            <person name="Buee M."/>
            <person name="Carver A."/>
            <person name="Chen C."/>
            <person name="Cichocki N."/>
            <person name="Clum A."/>
            <person name="Culley D."/>
            <person name="Crous P.W."/>
            <person name="Fauchery L."/>
            <person name="Girlanda M."/>
            <person name="Hayes R.D."/>
            <person name="Keri Z."/>
            <person name="LaButti K."/>
            <person name="Lipzen A."/>
            <person name="Lombard V."/>
            <person name="Magnuson J."/>
            <person name="Maillard F."/>
            <person name="Murat C."/>
            <person name="Nolan M."/>
            <person name="Ohm R.A."/>
            <person name="Pangilinan J."/>
            <person name="Pereira M.F."/>
            <person name="Perotto S."/>
            <person name="Peter M."/>
            <person name="Pfister S."/>
            <person name="Riley R."/>
            <person name="Sitrit Y."/>
            <person name="Stielow J.B."/>
            <person name="Szollosi G."/>
            <person name="Zifcakova L."/>
            <person name="Stursova M."/>
            <person name="Spatafora J.W."/>
            <person name="Tedersoo L."/>
            <person name="Vaario L.M."/>
            <person name="Yamada A."/>
            <person name="Yan M."/>
            <person name="Wang P."/>
            <person name="Xu J."/>
            <person name="Bruns T."/>
            <person name="Baldrian P."/>
            <person name="Vilgalys R."/>
            <person name="Dunand C."/>
            <person name="Henrissat B."/>
            <person name="Grigoriev I.V."/>
            <person name="Hibbett D."/>
            <person name="Nagy L.G."/>
            <person name="Martin F.M."/>
        </authorList>
    </citation>
    <scope>NUCLEOTIDE SEQUENCE</scope>
    <source>
        <strain evidence="2">UH-Tt-Lm1</strain>
    </source>
</reference>
<organism evidence="2 3">
    <name type="scientific">Thelephora terrestris</name>
    <dbReference type="NCBI Taxonomy" id="56493"/>
    <lineage>
        <taxon>Eukaryota</taxon>
        <taxon>Fungi</taxon>
        <taxon>Dikarya</taxon>
        <taxon>Basidiomycota</taxon>
        <taxon>Agaricomycotina</taxon>
        <taxon>Agaricomycetes</taxon>
        <taxon>Thelephorales</taxon>
        <taxon>Thelephoraceae</taxon>
        <taxon>Thelephora</taxon>
    </lineage>
</organism>
<dbReference type="EMBL" id="WIUZ02000005">
    <property type="protein sequence ID" value="KAF9786809.1"/>
    <property type="molecule type" value="Genomic_DNA"/>
</dbReference>
<keyword evidence="3" id="KW-1185">Reference proteome</keyword>
<feature type="compositionally biased region" description="Acidic residues" evidence="1">
    <location>
        <begin position="72"/>
        <end position="87"/>
    </location>
</feature>
<proteinExistence type="predicted"/>
<feature type="region of interest" description="Disordered" evidence="1">
    <location>
        <begin position="51"/>
        <end position="138"/>
    </location>
</feature>
<evidence type="ECO:0000313" key="2">
    <source>
        <dbReference type="EMBL" id="KAF9786809.1"/>
    </source>
</evidence>
<protein>
    <submittedName>
        <fullName evidence="2">Uncharacterized protein</fullName>
    </submittedName>
</protein>
<evidence type="ECO:0000313" key="3">
    <source>
        <dbReference type="Proteomes" id="UP000736335"/>
    </source>
</evidence>
<accession>A0A9P6L8I6</accession>
<dbReference type="Proteomes" id="UP000736335">
    <property type="component" value="Unassembled WGS sequence"/>
</dbReference>
<sequence>MSKRKVNFGAITSEAARRQLMVPTPCWERVLVTPEDLAPGTSWKVYKWVKTDRKQARPSQEEVDQPLAPLQDVEEIETNEEDAENAEDAPTGENSRAVSELPQAKDGILSRPITPKPHPLSVSFQPPSPTPAPPEEESIEVDAEALIATTTLDPGLVEAEDLNPDDILHMDMAGLGPDGEPFEDAGSLLQVQEGDDLLGGAELMDQTGDPFQDVQ</sequence>
<gene>
    <name evidence="2" type="ORF">BJ322DRAFT_1138218</name>
</gene>
<dbReference type="AlphaFoldDB" id="A0A9P6L8I6"/>
<dbReference type="OrthoDB" id="2595509at2759"/>